<reference evidence="5" key="1">
    <citation type="submission" date="2025-08" db="UniProtKB">
        <authorList>
            <consortium name="Ensembl"/>
        </authorList>
    </citation>
    <scope>IDENTIFICATION</scope>
</reference>
<dbReference type="InterPro" id="IPR032387">
    <property type="entry name" value="ACAS_N"/>
</dbReference>
<dbReference type="GO" id="GO:0006085">
    <property type="term" value="P:acetyl-CoA biosynthetic process"/>
    <property type="evidence" value="ECO:0007669"/>
    <property type="project" value="TreeGrafter"/>
</dbReference>
<dbReference type="PANTHER" id="PTHR24095:SF110">
    <property type="entry name" value="ACETYL-COENZYME A SYNTHETASE 2-LIKE, MITOCHONDRIAL"/>
    <property type="match status" value="1"/>
</dbReference>
<name>A0A8C2HBI3_CYPCA</name>
<comment type="similarity">
    <text evidence="1">Belongs to the ATP-dependent AMP-binding enzyme family.</text>
</comment>
<accession>A0A8C2HBI3</accession>
<dbReference type="Pfam" id="PF00501">
    <property type="entry name" value="AMP-binding"/>
    <property type="match status" value="2"/>
</dbReference>
<evidence type="ECO:0000313" key="6">
    <source>
        <dbReference type="Proteomes" id="UP000694701"/>
    </source>
</evidence>
<sequence>MAGRVSLSLLNSLVRGNVIFRSKKCLRKSVVLISRFNARSVSSSSSSSISAAQPDLSSHLAGKTYADLYDLSVRDPKTFWGSIAKERLAWTKPFDQVTDCDLSSGKINWFLGGQLNVSVNCLDVHVAKDPDRVALIWEKDEPGTEERITYRELLEMTCRLANTLKSYGVQRGERVAIYMPVSPMAVAAMLACARIGAIHTVVFAGFSSEALAGRIQDAQCKIVITSNQGVRGGRIFDLKSTVDNAVKSCPSVRHVFVAKRTNESVPMGKLDISLDEYVFDYTPGDVFGCVADIGWITGHSYVVYGPLCNGATSVLFESTPVYPNPGRYWETVQRLRINQFYGAPTAIRLLLKYEENWVKKYDRSSLKTLASVGEPINHEAWEWFHNVVGDGRCPLVDTWWQTETGGVCIAPLPAEPGAEIRPAMAMRPFFGIQPALLGEKGQIITGNDVSGALCISKPWPGMARTIFGDHQRFVDAYFKPYQGQYFTGDGAYRTEDGYYQITGRMDDVINISGHRLGTAEIEDALVRKFIYHKLNNSVFKFIYHKQHNSVFLRPAPSFKSFEYQTL</sequence>
<feature type="domain" description="AMP-dependent synthetase/ligase" evidence="3">
    <location>
        <begin position="277"/>
        <end position="463"/>
    </location>
</feature>
<protein>
    <recommendedName>
        <fullName evidence="2">acetate--CoA ligase</fullName>
        <ecNumber evidence="2">6.2.1.1</ecNumber>
    </recommendedName>
</protein>
<feature type="domain" description="Acetyl-coenzyme A synthetase N-terminal" evidence="4">
    <location>
        <begin position="65"/>
        <end position="121"/>
    </location>
</feature>
<dbReference type="Pfam" id="PF16177">
    <property type="entry name" value="ACAS_N"/>
    <property type="match status" value="1"/>
</dbReference>
<dbReference type="Gene3D" id="3.40.50.12780">
    <property type="entry name" value="N-terminal domain of ligase-like"/>
    <property type="match status" value="2"/>
</dbReference>
<dbReference type="EC" id="6.2.1.1" evidence="2"/>
<feature type="domain" description="AMP-dependent synthetase/ligase" evidence="3">
    <location>
        <begin position="123"/>
        <end position="257"/>
    </location>
</feature>
<dbReference type="PANTHER" id="PTHR24095">
    <property type="entry name" value="ACETYL-COENZYME A SYNTHETASE"/>
    <property type="match status" value="1"/>
</dbReference>
<dbReference type="AlphaFoldDB" id="A0A8C2HBI3"/>
<dbReference type="GO" id="GO:0005739">
    <property type="term" value="C:mitochondrion"/>
    <property type="evidence" value="ECO:0007669"/>
    <property type="project" value="TreeGrafter"/>
</dbReference>
<dbReference type="InterPro" id="IPR042099">
    <property type="entry name" value="ANL_N_sf"/>
</dbReference>
<evidence type="ECO:0000259" key="3">
    <source>
        <dbReference type="Pfam" id="PF00501"/>
    </source>
</evidence>
<evidence type="ECO:0000256" key="2">
    <source>
        <dbReference type="ARBA" id="ARBA00013275"/>
    </source>
</evidence>
<evidence type="ECO:0000313" key="5">
    <source>
        <dbReference type="Ensembl" id="ENSCCRP00020033010.1"/>
    </source>
</evidence>
<dbReference type="SUPFAM" id="SSF56801">
    <property type="entry name" value="Acetyl-CoA synthetase-like"/>
    <property type="match status" value="1"/>
</dbReference>
<dbReference type="Ensembl" id="ENSCCRT00020036109.1">
    <property type="protein sequence ID" value="ENSCCRP00020033010.1"/>
    <property type="gene ID" value="ENSCCRG00020014890.1"/>
</dbReference>
<dbReference type="GO" id="GO:0003987">
    <property type="term" value="F:acetate-CoA ligase activity"/>
    <property type="evidence" value="ECO:0007669"/>
    <property type="project" value="UniProtKB-EC"/>
</dbReference>
<evidence type="ECO:0000256" key="1">
    <source>
        <dbReference type="ARBA" id="ARBA00006432"/>
    </source>
</evidence>
<evidence type="ECO:0000259" key="4">
    <source>
        <dbReference type="Pfam" id="PF16177"/>
    </source>
</evidence>
<organism evidence="5 6">
    <name type="scientific">Cyprinus carpio</name>
    <name type="common">Common carp</name>
    <dbReference type="NCBI Taxonomy" id="7962"/>
    <lineage>
        <taxon>Eukaryota</taxon>
        <taxon>Metazoa</taxon>
        <taxon>Chordata</taxon>
        <taxon>Craniata</taxon>
        <taxon>Vertebrata</taxon>
        <taxon>Euteleostomi</taxon>
        <taxon>Actinopterygii</taxon>
        <taxon>Neopterygii</taxon>
        <taxon>Teleostei</taxon>
        <taxon>Ostariophysi</taxon>
        <taxon>Cypriniformes</taxon>
        <taxon>Cyprinidae</taxon>
        <taxon>Cyprininae</taxon>
        <taxon>Cyprinus</taxon>
    </lineage>
</organism>
<dbReference type="Proteomes" id="UP000694701">
    <property type="component" value="Unplaced"/>
</dbReference>
<proteinExistence type="inferred from homology"/>
<dbReference type="InterPro" id="IPR000873">
    <property type="entry name" value="AMP-dep_synth/lig_dom"/>
</dbReference>